<dbReference type="EMBL" id="LSMT01000026">
    <property type="protein sequence ID" value="PFX32193.1"/>
    <property type="molecule type" value="Genomic_DNA"/>
</dbReference>
<dbReference type="OrthoDB" id="5978628at2759"/>
<name>A0A2B4SSY4_STYPI</name>
<organism evidence="2 3">
    <name type="scientific">Stylophora pistillata</name>
    <name type="common">Smooth cauliflower coral</name>
    <dbReference type="NCBI Taxonomy" id="50429"/>
    <lineage>
        <taxon>Eukaryota</taxon>
        <taxon>Metazoa</taxon>
        <taxon>Cnidaria</taxon>
        <taxon>Anthozoa</taxon>
        <taxon>Hexacorallia</taxon>
        <taxon>Scleractinia</taxon>
        <taxon>Astrocoeniina</taxon>
        <taxon>Pocilloporidae</taxon>
        <taxon>Stylophora</taxon>
    </lineage>
</organism>
<dbReference type="InterPro" id="IPR051055">
    <property type="entry name" value="PIF1_helicase"/>
</dbReference>
<evidence type="ECO:0000256" key="1">
    <source>
        <dbReference type="SAM" id="MobiDB-lite"/>
    </source>
</evidence>
<accession>A0A2B4SSY4</accession>
<sequence>MNKTAEEMEDDSEEIHSTSLIKRYTERPTSIENITLADWAALYDSPKSSFMKKSKSLDTDNLLLETGKDDDNDDEFTDFVEEGKHNAKIAESKQHLKPRIIRSVCFNVKSLSENHFRELIMLFTCWQNEEADLIGSSSPYQECDLFQLEPVMDGYIFKDLQNSDYTVLAPSLWQKYFSVFQFEFTEIMQQRDSKLFAELPNRKDLVPNILVTNIA</sequence>
<feature type="region of interest" description="Disordered" evidence="1">
    <location>
        <begin position="1"/>
        <end position="21"/>
    </location>
</feature>
<proteinExistence type="predicted"/>
<evidence type="ECO:0000313" key="2">
    <source>
        <dbReference type="EMBL" id="PFX32193.1"/>
    </source>
</evidence>
<protein>
    <submittedName>
        <fullName evidence="2">Uncharacterized protein</fullName>
    </submittedName>
</protein>
<gene>
    <name evidence="2" type="ORF">AWC38_SpisGene3014</name>
</gene>
<comment type="caution">
    <text evidence="2">The sequence shown here is derived from an EMBL/GenBank/DDBJ whole genome shotgun (WGS) entry which is preliminary data.</text>
</comment>
<dbReference type="PANTHER" id="PTHR47642:SF8">
    <property type="entry name" value="ATP-DEPENDENT DNA HELICASE"/>
    <property type="match status" value="1"/>
</dbReference>
<dbReference type="Proteomes" id="UP000225706">
    <property type="component" value="Unassembled WGS sequence"/>
</dbReference>
<evidence type="ECO:0000313" key="3">
    <source>
        <dbReference type="Proteomes" id="UP000225706"/>
    </source>
</evidence>
<dbReference type="PANTHER" id="PTHR47642">
    <property type="entry name" value="ATP-DEPENDENT DNA HELICASE"/>
    <property type="match status" value="1"/>
</dbReference>
<keyword evidence="3" id="KW-1185">Reference proteome</keyword>
<dbReference type="AlphaFoldDB" id="A0A2B4SSY4"/>
<reference evidence="3" key="1">
    <citation type="journal article" date="2017" name="bioRxiv">
        <title>Comparative analysis of the genomes of Stylophora pistillata and Acropora digitifera provides evidence for extensive differences between species of corals.</title>
        <authorList>
            <person name="Voolstra C.R."/>
            <person name="Li Y."/>
            <person name="Liew Y.J."/>
            <person name="Baumgarten S."/>
            <person name="Zoccola D."/>
            <person name="Flot J.-F."/>
            <person name="Tambutte S."/>
            <person name="Allemand D."/>
            <person name="Aranda M."/>
        </authorList>
    </citation>
    <scope>NUCLEOTIDE SEQUENCE [LARGE SCALE GENOMIC DNA]</scope>
</reference>